<sequence length="113" mass="12230">MKILPLDPSDQAVVAIPARIGSTRLPRKVLLEINGKPMLHHVIERSQKAELVTKVFVITDNEEVFESVEHTGAKALMSEPECSSGTARIASVIDQLPGGIIINVQADQPVVEP</sequence>
<dbReference type="InterPro" id="IPR029044">
    <property type="entry name" value="Nucleotide-diphossugar_trans"/>
</dbReference>
<dbReference type="Pfam" id="PF02348">
    <property type="entry name" value="CTP_transf_3"/>
    <property type="match status" value="1"/>
</dbReference>
<dbReference type="GO" id="GO:0008690">
    <property type="term" value="F:3-deoxy-manno-octulosonate cytidylyltransferase activity"/>
    <property type="evidence" value="ECO:0007669"/>
    <property type="project" value="TreeGrafter"/>
</dbReference>
<dbReference type="EMBL" id="UINC01186227">
    <property type="protein sequence ID" value="SVD98350.1"/>
    <property type="molecule type" value="Genomic_DNA"/>
</dbReference>
<dbReference type="AlphaFoldDB" id="A0A382ZST8"/>
<dbReference type="PANTHER" id="PTHR42866:SF2">
    <property type="entry name" value="3-DEOXY-MANNO-OCTULOSONATE CYTIDYLYLTRANSFERASE, MITOCHONDRIAL"/>
    <property type="match status" value="1"/>
</dbReference>
<name>A0A382ZST8_9ZZZZ</name>
<evidence type="ECO:0000313" key="3">
    <source>
        <dbReference type="EMBL" id="SVD98350.1"/>
    </source>
</evidence>
<dbReference type="SUPFAM" id="SSF53448">
    <property type="entry name" value="Nucleotide-diphospho-sugar transferases"/>
    <property type="match status" value="1"/>
</dbReference>
<gene>
    <name evidence="3" type="ORF">METZ01_LOCUS451204</name>
</gene>
<dbReference type="GO" id="GO:0005829">
    <property type="term" value="C:cytosol"/>
    <property type="evidence" value="ECO:0007669"/>
    <property type="project" value="TreeGrafter"/>
</dbReference>
<keyword evidence="1" id="KW-0808">Transferase</keyword>
<accession>A0A382ZST8</accession>
<feature type="non-terminal residue" evidence="3">
    <location>
        <position position="113"/>
    </location>
</feature>
<evidence type="ECO:0008006" key="4">
    <source>
        <dbReference type="Google" id="ProtNLM"/>
    </source>
</evidence>
<proteinExistence type="predicted"/>
<dbReference type="PANTHER" id="PTHR42866">
    <property type="entry name" value="3-DEOXY-MANNO-OCTULOSONATE CYTIDYLYLTRANSFERASE"/>
    <property type="match status" value="1"/>
</dbReference>
<dbReference type="InterPro" id="IPR003329">
    <property type="entry name" value="Cytidylyl_trans"/>
</dbReference>
<organism evidence="3">
    <name type="scientific">marine metagenome</name>
    <dbReference type="NCBI Taxonomy" id="408172"/>
    <lineage>
        <taxon>unclassified sequences</taxon>
        <taxon>metagenomes</taxon>
        <taxon>ecological metagenomes</taxon>
    </lineage>
</organism>
<dbReference type="Gene3D" id="3.90.550.10">
    <property type="entry name" value="Spore Coat Polysaccharide Biosynthesis Protein SpsA, Chain A"/>
    <property type="match status" value="1"/>
</dbReference>
<reference evidence="3" key="1">
    <citation type="submission" date="2018-05" db="EMBL/GenBank/DDBJ databases">
        <authorList>
            <person name="Lanie J.A."/>
            <person name="Ng W.-L."/>
            <person name="Kazmierczak K.M."/>
            <person name="Andrzejewski T.M."/>
            <person name="Davidsen T.M."/>
            <person name="Wayne K.J."/>
            <person name="Tettelin H."/>
            <person name="Glass J.I."/>
            <person name="Rusch D."/>
            <person name="Podicherti R."/>
            <person name="Tsui H.-C.T."/>
            <person name="Winkler M.E."/>
        </authorList>
    </citation>
    <scope>NUCLEOTIDE SEQUENCE</scope>
</reference>
<evidence type="ECO:0000256" key="2">
    <source>
        <dbReference type="ARBA" id="ARBA00022695"/>
    </source>
</evidence>
<evidence type="ECO:0000256" key="1">
    <source>
        <dbReference type="ARBA" id="ARBA00022679"/>
    </source>
</evidence>
<keyword evidence="2" id="KW-0548">Nucleotidyltransferase</keyword>
<protein>
    <recommendedName>
        <fullName evidence="4">3-deoxy-manno-octulosonate cytidylyltransferase</fullName>
    </recommendedName>
</protein>